<evidence type="ECO:0000313" key="2">
    <source>
        <dbReference type="EnsemblPlants" id="OB01G43340.1"/>
    </source>
</evidence>
<sequence>LLPHFTVSSCVVSASLSPFAIGVLLNPPPLTASSYYGRTVQRSYLFLFSAAYYPFAFLVCYCCCRRRRLG</sequence>
<dbReference type="Proteomes" id="UP000006038">
    <property type="component" value="Chromosome 1"/>
</dbReference>
<keyword evidence="1" id="KW-0812">Transmembrane</keyword>
<organism evidence="2">
    <name type="scientific">Oryza brachyantha</name>
    <name type="common">malo sina</name>
    <dbReference type="NCBI Taxonomy" id="4533"/>
    <lineage>
        <taxon>Eukaryota</taxon>
        <taxon>Viridiplantae</taxon>
        <taxon>Streptophyta</taxon>
        <taxon>Embryophyta</taxon>
        <taxon>Tracheophyta</taxon>
        <taxon>Spermatophyta</taxon>
        <taxon>Magnoliopsida</taxon>
        <taxon>Liliopsida</taxon>
        <taxon>Poales</taxon>
        <taxon>Poaceae</taxon>
        <taxon>BOP clade</taxon>
        <taxon>Oryzoideae</taxon>
        <taxon>Oryzeae</taxon>
        <taxon>Oryzinae</taxon>
        <taxon>Oryza</taxon>
    </lineage>
</organism>
<name>J3L528_ORYBR</name>
<keyword evidence="1" id="KW-0472">Membrane</keyword>
<feature type="transmembrane region" description="Helical" evidence="1">
    <location>
        <begin position="7"/>
        <end position="25"/>
    </location>
</feature>
<proteinExistence type="predicted"/>
<keyword evidence="3" id="KW-1185">Reference proteome</keyword>
<reference evidence="2" key="2">
    <citation type="submission" date="2013-04" db="UniProtKB">
        <authorList>
            <consortium name="EnsemblPlants"/>
        </authorList>
    </citation>
    <scope>IDENTIFICATION</scope>
</reference>
<dbReference type="HOGENOM" id="CLU_2765343_0_0_1"/>
<feature type="transmembrane region" description="Helical" evidence="1">
    <location>
        <begin position="45"/>
        <end position="64"/>
    </location>
</feature>
<reference evidence="2" key="1">
    <citation type="journal article" date="2013" name="Nat. Commun.">
        <title>Whole-genome sequencing of Oryza brachyantha reveals mechanisms underlying Oryza genome evolution.</title>
        <authorList>
            <person name="Chen J."/>
            <person name="Huang Q."/>
            <person name="Gao D."/>
            <person name="Wang J."/>
            <person name="Lang Y."/>
            <person name="Liu T."/>
            <person name="Li B."/>
            <person name="Bai Z."/>
            <person name="Luis Goicoechea J."/>
            <person name="Liang C."/>
            <person name="Chen C."/>
            <person name="Zhang W."/>
            <person name="Sun S."/>
            <person name="Liao Y."/>
            <person name="Zhang X."/>
            <person name="Yang L."/>
            <person name="Song C."/>
            <person name="Wang M."/>
            <person name="Shi J."/>
            <person name="Liu G."/>
            <person name="Liu J."/>
            <person name="Zhou H."/>
            <person name="Zhou W."/>
            <person name="Yu Q."/>
            <person name="An N."/>
            <person name="Chen Y."/>
            <person name="Cai Q."/>
            <person name="Wang B."/>
            <person name="Liu B."/>
            <person name="Min J."/>
            <person name="Huang Y."/>
            <person name="Wu H."/>
            <person name="Li Z."/>
            <person name="Zhang Y."/>
            <person name="Yin Y."/>
            <person name="Song W."/>
            <person name="Jiang J."/>
            <person name="Jackson S.A."/>
            <person name="Wing R.A."/>
            <person name="Wang J."/>
            <person name="Chen M."/>
        </authorList>
    </citation>
    <scope>NUCLEOTIDE SEQUENCE [LARGE SCALE GENOMIC DNA]</scope>
    <source>
        <strain evidence="2">cv. IRGC 101232</strain>
    </source>
</reference>
<evidence type="ECO:0000313" key="3">
    <source>
        <dbReference type="Proteomes" id="UP000006038"/>
    </source>
</evidence>
<dbReference type="EnsemblPlants" id="OB01G43340.1">
    <property type="protein sequence ID" value="OB01G43340.1"/>
    <property type="gene ID" value="OB01G43340"/>
</dbReference>
<accession>J3L528</accession>
<protein>
    <submittedName>
        <fullName evidence="2">Uncharacterized protein</fullName>
    </submittedName>
</protein>
<evidence type="ECO:0000256" key="1">
    <source>
        <dbReference type="SAM" id="Phobius"/>
    </source>
</evidence>
<dbReference type="AlphaFoldDB" id="J3L528"/>
<dbReference type="Gramene" id="OB01G43340.1">
    <property type="protein sequence ID" value="OB01G43340.1"/>
    <property type="gene ID" value="OB01G43340"/>
</dbReference>
<keyword evidence="1" id="KW-1133">Transmembrane helix</keyword>